<name>A0ABV2ALF0_9EUKA</name>
<keyword evidence="12" id="KW-1185">Reference proteome</keyword>
<dbReference type="Pfam" id="PF11861">
    <property type="entry name" value="DUF3381"/>
    <property type="match status" value="1"/>
</dbReference>
<reference evidence="11 12" key="1">
    <citation type="journal article" date="2024" name="BMC Biol.">
        <title>Comparative genomics of Ascetosporea gives new insight into the evolutionary basis for animal parasitism in Rhizaria.</title>
        <authorList>
            <person name="Hiltunen Thoren M."/>
            <person name="Onut-Brannstrom I."/>
            <person name="Alfjorden A."/>
            <person name="Peckova H."/>
            <person name="Swords F."/>
            <person name="Hooper C."/>
            <person name="Holzer A.S."/>
            <person name="Bass D."/>
            <person name="Burki F."/>
        </authorList>
    </citation>
    <scope>NUCLEOTIDE SEQUENCE [LARGE SCALE GENOMIC DNA]</scope>
    <source>
        <strain evidence="11">20-A016</strain>
    </source>
</reference>
<dbReference type="InterPro" id="IPR024576">
    <property type="entry name" value="rRNA_MeTfrase_Spb1_DUF3381"/>
</dbReference>
<evidence type="ECO:0000259" key="9">
    <source>
        <dbReference type="Pfam" id="PF07780"/>
    </source>
</evidence>
<evidence type="ECO:0000256" key="5">
    <source>
        <dbReference type="ARBA" id="ARBA00022691"/>
    </source>
</evidence>
<evidence type="ECO:0000256" key="2">
    <source>
        <dbReference type="ARBA" id="ARBA00022552"/>
    </source>
</evidence>
<feature type="region of interest" description="Disordered" evidence="7">
    <location>
        <begin position="389"/>
        <end position="412"/>
    </location>
</feature>
<keyword evidence="5" id="KW-0949">S-adenosyl-L-methionine</keyword>
<dbReference type="Gene3D" id="3.40.50.150">
    <property type="entry name" value="Vaccinia Virus protein VP39"/>
    <property type="match status" value="1"/>
</dbReference>
<dbReference type="InterPro" id="IPR029063">
    <property type="entry name" value="SAM-dependent_MTases_sf"/>
</dbReference>
<dbReference type="SUPFAM" id="SSF53335">
    <property type="entry name" value="S-adenosyl-L-methionine-dependent methyltransferases"/>
    <property type="match status" value="1"/>
</dbReference>
<evidence type="ECO:0000256" key="6">
    <source>
        <dbReference type="ARBA" id="ARBA00023242"/>
    </source>
</evidence>
<gene>
    <name evidence="11" type="primary">SPB1</name>
    <name evidence="11" type="ORF">MHBO_001966</name>
</gene>
<keyword evidence="4" id="KW-0808">Transferase</keyword>
<keyword evidence="6" id="KW-0539">Nucleus</keyword>
<evidence type="ECO:0000259" key="10">
    <source>
        <dbReference type="Pfam" id="PF11861"/>
    </source>
</evidence>
<feature type="domain" description="DUF3381" evidence="10">
    <location>
        <begin position="232"/>
        <end position="368"/>
    </location>
</feature>
<protein>
    <submittedName>
        <fullName evidence="11">AdoMet-dependent rRNA methyltransferase spb1</fullName>
    </submittedName>
</protein>
<dbReference type="HAMAP" id="MF_01547">
    <property type="entry name" value="RNA_methyltr_E"/>
    <property type="match status" value="1"/>
</dbReference>
<dbReference type="InterPro" id="IPR012920">
    <property type="entry name" value="rRNA_MeTfrase_SPB1-like_C"/>
</dbReference>
<organism evidence="11 12">
    <name type="scientific">Bonamia ostreae</name>
    <dbReference type="NCBI Taxonomy" id="126728"/>
    <lineage>
        <taxon>Eukaryota</taxon>
        <taxon>Sar</taxon>
        <taxon>Rhizaria</taxon>
        <taxon>Endomyxa</taxon>
        <taxon>Ascetosporea</taxon>
        <taxon>Haplosporida</taxon>
        <taxon>Bonamia</taxon>
    </lineage>
</organism>
<keyword evidence="2" id="KW-0698">rRNA processing</keyword>
<dbReference type="Proteomes" id="UP001439008">
    <property type="component" value="Unassembled WGS sequence"/>
</dbReference>
<evidence type="ECO:0000259" key="8">
    <source>
        <dbReference type="Pfam" id="PF01728"/>
    </source>
</evidence>
<dbReference type="InterPro" id="IPR002877">
    <property type="entry name" value="RNA_MeTrfase_FtsJ_dom"/>
</dbReference>
<evidence type="ECO:0000256" key="4">
    <source>
        <dbReference type="ARBA" id="ARBA00022679"/>
    </source>
</evidence>
<dbReference type="InterPro" id="IPR015507">
    <property type="entry name" value="rRNA-MeTfrase_E"/>
</dbReference>
<keyword evidence="1" id="KW-0690">Ribosome biogenesis</keyword>
<feature type="non-terminal residue" evidence="11">
    <location>
        <position position="670"/>
    </location>
</feature>
<dbReference type="GO" id="GO:0032259">
    <property type="term" value="P:methylation"/>
    <property type="evidence" value="ECO:0007669"/>
    <property type="project" value="UniProtKB-KW"/>
</dbReference>
<dbReference type="GO" id="GO:0008168">
    <property type="term" value="F:methyltransferase activity"/>
    <property type="evidence" value="ECO:0007669"/>
    <property type="project" value="UniProtKB-KW"/>
</dbReference>
<feature type="domain" description="Ribosomal RNA methyltransferase FtsJ" evidence="8">
    <location>
        <begin position="24"/>
        <end position="200"/>
    </location>
</feature>
<evidence type="ECO:0000256" key="1">
    <source>
        <dbReference type="ARBA" id="ARBA00022517"/>
    </source>
</evidence>
<dbReference type="EMBL" id="JBDODL010000583">
    <property type="protein sequence ID" value="MES1920279.1"/>
    <property type="molecule type" value="Genomic_DNA"/>
</dbReference>
<sequence length="670" mass="78058">MVKKKKLAKTRLDKYYWQAKQQGYRSRAIYKLIQIEQKHELLNSARCIIDLCAAPGGWLQGCKKLAPLDAKIIGVDIVPIPNIPGVTTFQSDIKSSQCKAQLNRILNGQKADVVLNDGAPSVSGNWDKDSYDQVELSLYALRLACNFLNKGGSFITKVFRSKDYTAFLGSCQHFFDKVISTKPHSSRDTSAEIYVICKNFRGPKDLKSGMLDPKIVFKCDETSNKTKNVFKSDKRNRSGYEKDLLTIKTANLMEFVKCKKPAEFLADLNRIAIDDDSVKALSGLAIEEEIKFLCEDLLLLSKTDFKRLLKFRRKALMLLKKSLKETKKEDKPKLEDDKDKTINLLEKKKKETRRRKHKEKMKSLKRLRDKASTNNFALSSDEELFSTKKKTRGAVDNEENEIEQNSENSEFEKESYLVEQEEYFDRMYQEYKEKNDKIMDKEKAENIGENEIGEKFDIFEKGILSDFRKKMILDESKDESKMNELDFKKSYKKQKAENNKKKIDKRMSGRKAEKTNMIEKEEKSMFEIVPESSSENSCDSEAIAETLAIGKAMLNKKRRRDMIDDTYRRNVFNDHDILPEWFVEDEKKNFQPNKPVTAKEIAEFRRDNTRKGAMEKKEIEAIARKKQRKRKRYERIKPRINSVMAGDMSEKQKTIAVEKLKKSYYKRKRP</sequence>
<feature type="region of interest" description="Disordered" evidence="7">
    <location>
        <begin position="498"/>
        <end position="539"/>
    </location>
</feature>
<evidence type="ECO:0000256" key="7">
    <source>
        <dbReference type="SAM" id="MobiDB-lite"/>
    </source>
</evidence>
<feature type="domain" description="Ribosomal RNA methyltransferase SPB1-like C-terminal" evidence="9">
    <location>
        <begin position="511"/>
        <end position="667"/>
    </location>
</feature>
<dbReference type="PANTHER" id="PTHR10920">
    <property type="entry name" value="RIBOSOMAL RNA METHYLTRANSFERASE"/>
    <property type="match status" value="1"/>
</dbReference>
<dbReference type="Pfam" id="PF01728">
    <property type="entry name" value="FtsJ"/>
    <property type="match status" value="1"/>
</dbReference>
<dbReference type="Pfam" id="PF07780">
    <property type="entry name" value="Spb1_C"/>
    <property type="match status" value="1"/>
</dbReference>
<evidence type="ECO:0000313" key="12">
    <source>
        <dbReference type="Proteomes" id="UP001439008"/>
    </source>
</evidence>
<dbReference type="InterPro" id="IPR050082">
    <property type="entry name" value="RNA_methyltr_RlmE"/>
</dbReference>
<evidence type="ECO:0000313" key="11">
    <source>
        <dbReference type="EMBL" id="MES1920279.1"/>
    </source>
</evidence>
<comment type="caution">
    <text evidence="11">The sequence shown here is derived from an EMBL/GenBank/DDBJ whole genome shotgun (WGS) entry which is preliminary data.</text>
</comment>
<accession>A0ABV2ALF0</accession>
<evidence type="ECO:0000256" key="3">
    <source>
        <dbReference type="ARBA" id="ARBA00022603"/>
    </source>
</evidence>
<dbReference type="PANTHER" id="PTHR10920:SF13">
    <property type="entry name" value="PRE-RRNA 2'-O-RIBOSE RNA METHYLTRANSFERASE FTSJ3"/>
    <property type="match status" value="1"/>
</dbReference>
<feature type="compositionally biased region" description="Basic and acidic residues" evidence="7">
    <location>
        <begin position="498"/>
        <end position="525"/>
    </location>
</feature>
<proteinExistence type="inferred from homology"/>
<keyword evidence="3 11" id="KW-0489">Methyltransferase</keyword>